<dbReference type="EMBL" id="GL883127">
    <property type="protein sequence ID" value="EGG02979.1"/>
    <property type="molecule type" value="Genomic_DNA"/>
</dbReference>
<dbReference type="GeneID" id="18935626"/>
<dbReference type="AlphaFoldDB" id="F4RXI4"/>
<dbReference type="RefSeq" id="XP_007413772.1">
    <property type="nucleotide sequence ID" value="XM_007413710.1"/>
</dbReference>
<dbReference type="InParanoid" id="F4RXI4"/>
<organism evidence="3">
    <name type="scientific">Melampsora larici-populina (strain 98AG31 / pathotype 3-4-7)</name>
    <name type="common">Poplar leaf rust fungus</name>
    <dbReference type="NCBI Taxonomy" id="747676"/>
    <lineage>
        <taxon>Eukaryota</taxon>
        <taxon>Fungi</taxon>
        <taxon>Dikarya</taxon>
        <taxon>Basidiomycota</taxon>
        <taxon>Pucciniomycotina</taxon>
        <taxon>Pucciniomycetes</taxon>
        <taxon>Pucciniales</taxon>
        <taxon>Melampsoraceae</taxon>
        <taxon>Melampsora</taxon>
    </lineage>
</organism>
<dbReference type="HOGENOM" id="CLU_1570984_0_0_1"/>
<evidence type="ECO:0000313" key="3">
    <source>
        <dbReference type="Proteomes" id="UP000001072"/>
    </source>
</evidence>
<dbReference type="KEGG" id="mlr:MELLADRAFT_90609"/>
<accession>F4RXI4</accession>
<feature type="region of interest" description="Disordered" evidence="1">
    <location>
        <begin position="59"/>
        <end position="170"/>
    </location>
</feature>
<sequence>MIWCVRERYQPGGKGVEWHQGRHLYGFRRKPSVSILSSNHLCFTFPLAYRTFTSITMPSSSIVSETPSRPTRIRNPVIHPGMVSPSPDSRRRISITSDHEVQPQKSTNKSKRKAPATDPIDDPDHDPDHNSDASSIVCVVNPGRSTSRKKNPVNKSNKKHDQVSVFNVPP</sequence>
<evidence type="ECO:0000313" key="2">
    <source>
        <dbReference type="EMBL" id="EGG02979.1"/>
    </source>
</evidence>
<name>F4RXI4_MELLP</name>
<protein>
    <submittedName>
        <fullName evidence="2">Uncharacterized protein</fullName>
    </submittedName>
</protein>
<dbReference type="Proteomes" id="UP000001072">
    <property type="component" value="Unassembled WGS sequence"/>
</dbReference>
<reference evidence="3" key="1">
    <citation type="journal article" date="2011" name="Proc. Natl. Acad. Sci. U.S.A.">
        <title>Obligate biotrophy features unraveled by the genomic analysis of rust fungi.</title>
        <authorList>
            <person name="Duplessis S."/>
            <person name="Cuomo C.A."/>
            <person name="Lin Y.-C."/>
            <person name="Aerts A."/>
            <person name="Tisserant E."/>
            <person name="Veneault-Fourrey C."/>
            <person name="Joly D.L."/>
            <person name="Hacquard S."/>
            <person name="Amselem J."/>
            <person name="Cantarel B.L."/>
            <person name="Chiu R."/>
            <person name="Coutinho P.M."/>
            <person name="Feau N."/>
            <person name="Field M."/>
            <person name="Frey P."/>
            <person name="Gelhaye E."/>
            <person name="Goldberg J."/>
            <person name="Grabherr M.G."/>
            <person name="Kodira C.D."/>
            <person name="Kohler A."/>
            <person name="Kuees U."/>
            <person name="Lindquist E.A."/>
            <person name="Lucas S.M."/>
            <person name="Mago R."/>
            <person name="Mauceli E."/>
            <person name="Morin E."/>
            <person name="Murat C."/>
            <person name="Pangilinan J.L."/>
            <person name="Park R."/>
            <person name="Pearson M."/>
            <person name="Quesneville H."/>
            <person name="Rouhier N."/>
            <person name="Sakthikumar S."/>
            <person name="Salamov A.A."/>
            <person name="Schmutz J."/>
            <person name="Selles B."/>
            <person name="Shapiro H."/>
            <person name="Tanguay P."/>
            <person name="Tuskan G.A."/>
            <person name="Henrissat B."/>
            <person name="Van de Peer Y."/>
            <person name="Rouze P."/>
            <person name="Ellis J.G."/>
            <person name="Dodds P.N."/>
            <person name="Schein J.E."/>
            <person name="Zhong S."/>
            <person name="Hamelin R.C."/>
            <person name="Grigoriev I.V."/>
            <person name="Szabo L.J."/>
            <person name="Martin F."/>
        </authorList>
    </citation>
    <scope>NUCLEOTIDE SEQUENCE [LARGE SCALE GENOMIC DNA]</scope>
    <source>
        <strain evidence="3">98AG31 / pathotype 3-4-7</strain>
    </source>
</reference>
<keyword evidence="3" id="KW-1185">Reference proteome</keyword>
<feature type="compositionally biased region" description="Polar residues" evidence="1">
    <location>
        <begin position="59"/>
        <end position="69"/>
    </location>
</feature>
<gene>
    <name evidence="2" type="ORF">MELLADRAFT_90609</name>
</gene>
<proteinExistence type="predicted"/>
<feature type="compositionally biased region" description="Basic residues" evidence="1">
    <location>
        <begin position="146"/>
        <end position="158"/>
    </location>
</feature>
<evidence type="ECO:0000256" key="1">
    <source>
        <dbReference type="SAM" id="MobiDB-lite"/>
    </source>
</evidence>
<dbReference type="VEuPathDB" id="FungiDB:MELLADRAFT_90609"/>